<reference evidence="5 6" key="1">
    <citation type="submission" date="2021-05" db="EMBL/GenBank/DDBJ databases">
        <title>Novel Bacillus species.</title>
        <authorList>
            <person name="Liu G."/>
        </authorList>
    </citation>
    <scope>NUCLEOTIDE SEQUENCE [LARGE SCALE GENOMIC DNA]</scope>
    <source>
        <strain evidence="5 6">FJAT-49732</strain>
    </source>
</reference>
<name>A0A942TKY4_9BACI</name>
<dbReference type="NCBIfam" id="TIGR00254">
    <property type="entry name" value="GGDEF"/>
    <property type="match status" value="1"/>
</dbReference>
<evidence type="ECO:0000313" key="6">
    <source>
        <dbReference type="Proteomes" id="UP000682713"/>
    </source>
</evidence>
<feature type="transmembrane region" description="Helical" evidence="2">
    <location>
        <begin position="73"/>
        <end position="92"/>
    </location>
</feature>
<protein>
    <submittedName>
        <fullName evidence="5">EAL domain-containing protein</fullName>
    </submittedName>
</protein>
<dbReference type="InterPro" id="IPR000160">
    <property type="entry name" value="GGDEF_dom"/>
</dbReference>
<feature type="transmembrane region" description="Helical" evidence="2">
    <location>
        <begin position="174"/>
        <end position="196"/>
    </location>
</feature>
<dbReference type="Pfam" id="PF00990">
    <property type="entry name" value="GGDEF"/>
    <property type="match status" value="1"/>
</dbReference>
<feature type="transmembrane region" description="Helical" evidence="2">
    <location>
        <begin position="12"/>
        <end position="35"/>
    </location>
</feature>
<sequence>MFIHKLWNSEVLLFILLLGLILLSSSLNLTFIYGISFAFTSIFLFLMLRLFGMRHAIITGLLAFLFIPHHYSYVALHALLVVEIIFVGAFFHNGRRAKMFFVDTLFWLTIGLIGLLLINLSYLTGSALYFQICKTVVNGLFNVLIADMLLAYVPFYKFFKNNKVNRNNVSIHQFITHITFISIIIPFFFSVMTNVWNTKDSLDQDNIFAVKNNVTLLKRDMSNWKKDDLQTSKLADMISHYQSHDFDIIISDSNNLVYASTSTNVPSQTVFELKNNDIIPSNDKDFMVILPKGDNSYPIHKWSKGYYLYIEEFEPLSLKIIVQLPISQYQNKIYSIFLEQLGYSFIFAIFIIIFVQTVSRIFMNNIRQLTMATTHLPQKLVQNEIIEWPQGHVSELRLLSKNLKEMAEKLKQSFRESNEINSKLKEQTEQLIESEFRLNHLAFYDVLTGLPNRRHFQDYVKSLIYTHPSSTIAVIFIDINQFKQVNDTLGHVTGDLLLQLVAEKLRTLNEENRKIFRLGGDEFVIVLRMKDREEVQGTLEQMDQAFSSPFTIQGHLLYVTASVGISMYPEDGEDVDSLVKCADIAMYHSKEKGGTVAHFFNESMRNKYDDRLLIENSLRLVVDKGDFELYYQPKYRFDKITSMEALIRWIDPELGFVSPASFIPIAEEIGLILQIDRWSLIQACKQNKEWQDRGYPKIPVSVNISAKQFQQDSLVSMVKEALTVSGLAPEYIKLEITESVFIKNLDYVASIIKQLKDIGVLISIDDFGKGYSSLYPLLQLPIDEIKIDRQFISDIHQNMKKSRLVQSILSMAKGLQLNVVAEGIETKDERNTLMSMGCDELQGYLFSRPITAEEIESLLLNDHAKMK</sequence>
<feature type="transmembrane region" description="Helical" evidence="2">
    <location>
        <begin position="341"/>
        <end position="362"/>
    </location>
</feature>
<dbReference type="InterPro" id="IPR035919">
    <property type="entry name" value="EAL_sf"/>
</dbReference>
<dbReference type="InterPro" id="IPR052155">
    <property type="entry name" value="Biofilm_reg_signaling"/>
</dbReference>
<dbReference type="PROSITE" id="PS50887">
    <property type="entry name" value="GGDEF"/>
    <property type="match status" value="1"/>
</dbReference>
<proteinExistence type="predicted"/>
<dbReference type="Proteomes" id="UP000682713">
    <property type="component" value="Unassembled WGS sequence"/>
</dbReference>
<keyword evidence="1" id="KW-0175">Coiled coil</keyword>
<gene>
    <name evidence="5" type="ORF">KHA93_00685</name>
</gene>
<dbReference type="AlphaFoldDB" id="A0A942TKY4"/>
<organism evidence="5 6">
    <name type="scientific">Lederbergia citrisecunda</name>
    <dbReference type="NCBI Taxonomy" id="2833583"/>
    <lineage>
        <taxon>Bacteria</taxon>
        <taxon>Bacillati</taxon>
        <taxon>Bacillota</taxon>
        <taxon>Bacilli</taxon>
        <taxon>Bacillales</taxon>
        <taxon>Bacillaceae</taxon>
        <taxon>Lederbergia</taxon>
    </lineage>
</organism>
<dbReference type="CDD" id="cd01948">
    <property type="entry name" value="EAL"/>
    <property type="match status" value="1"/>
</dbReference>
<dbReference type="Pfam" id="PF00563">
    <property type="entry name" value="EAL"/>
    <property type="match status" value="1"/>
</dbReference>
<dbReference type="RefSeq" id="WP_213108960.1">
    <property type="nucleotide sequence ID" value="NZ_JAGYPJ010000001.1"/>
</dbReference>
<dbReference type="EMBL" id="JAGYPJ010000001">
    <property type="protein sequence ID" value="MBS4198174.1"/>
    <property type="molecule type" value="Genomic_DNA"/>
</dbReference>
<feature type="transmembrane region" description="Helical" evidence="2">
    <location>
        <begin position="42"/>
        <end position="67"/>
    </location>
</feature>
<dbReference type="PANTHER" id="PTHR44757">
    <property type="entry name" value="DIGUANYLATE CYCLASE DGCP"/>
    <property type="match status" value="1"/>
</dbReference>
<dbReference type="InterPro" id="IPR043128">
    <property type="entry name" value="Rev_trsase/Diguanyl_cyclase"/>
</dbReference>
<feature type="domain" description="GGDEF" evidence="4">
    <location>
        <begin position="470"/>
        <end position="602"/>
    </location>
</feature>
<dbReference type="InterPro" id="IPR029787">
    <property type="entry name" value="Nucleotide_cyclase"/>
</dbReference>
<accession>A0A942TKY4</accession>
<feature type="coiled-coil region" evidence="1">
    <location>
        <begin position="393"/>
        <end position="427"/>
    </location>
</feature>
<dbReference type="SUPFAM" id="SSF55073">
    <property type="entry name" value="Nucleotide cyclase"/>
    <property type="match status" value="1"/>
</dbReference>
<dbReference type="PANTHER" id="PTHR44757:SF2">
    <property type="entry name" value="BIOFILM ARCHITECTURE MAINTENANCE PROTEIN MBAA"/>
    <property type="match status" value="1"/>
</dbReference>
<dbReference type="SMART" id="SM00052">
    <property type="entry name" value="EAL"/>
    <property type="match status" value="1"/>
</dbReference>
<comment type="caution">
    <text evidence="5">The sequence shown here is derived from an EMBL/GenBank/DDBJ whole genome shotgun (WGS) entry which is preliminary data.</text>
</comment>
<keyword evidence="2" id="KW-0472">Membrane</keyword>
<feature type="transmembrane region" description="Helical" evidence="2">
    <location>
        <begin position="104"/>
        <end position="122"/>
    </location>
</feature>
<dbReference type="SMART" id="SM00267">
    <property type="entry name" value="GGDEF"/>
    <property type="match status" value="1"/>
</dbReference>
<evidence type="ECO:0000313" key="5">
    <source>
        <dbReference type="EMBL" id="MBS4198174.1"/>
    </source>
</evidence>
<dbReference type="InterPro" id="IPR001633">
    <property type="entry name" value="EAL_dom"/>
</dbReference>
<keyword evidence="2" id="KW-0812">Transmembrane</keyword>
<dbReference type="PROSITE" id="PS50883">
    <property type="entry name" value="EAL"/>
    <property type="match status" value="1"/>
</dbReference>
<evidence type="ECO:0000256" key="1">
    <source>
        <dbReference type="SAM" id="Coils"/>
    </source>
</evidence>
<keyword evidence="6" id="KW-1185">Reference proteome</keyword>
<dbReference type="SUPFAM" id="SSF141868">
    <property type="entry name" value="EAL domain-like"/>
    <property type="match status" value="1"/>
</dbReference>
<dbReference type="Gene3D" id="3.30.70.270">
    <property type="match status" value="1"/>
</dbReference>
<evidence type="ECO:0000259" key="4">
    <source>
        <dbReference type="PROSITE" id="PS50887"/>
    </source>
</evidence>
<feature type="transmembrane region" description="Helical" evidence="2">
    <location>
        <begin position="128"/>
        <end position="153"/>
    </location>
</feature>
<dbReference type="CDD" id="cd01949">
    <property type="entry name" value="GGDEF"/>
    <property type="match status" value="1"/>
</dbReference>
<feature type="domain" description="EAL" evidence="3">
    <location>
        <begin position="611"/>
        <end position="863"/>
    </location>
</feature>
<keyword evidence="2" id="KW-1133">Transmembrane helix</keyword>
<dbReference type="Gene3D" id="3.20.20.450">
    <property type="entry name" value="EAL domain"/>
    <property type="match status" value="1"/>
</dbReference>
<evidence type="ECO:0000259" key="3">
    <source>
        <dbReference type="PROSITE" id="PS50883"/>
    </source>
</evidence>
<evidence type="ECO:0000256" key="2">
    <source>
        <dbReference type="SAM" id="Phobius"/>
    </source>
</evidence>